<evidence type="ECO:0000313" key="2">
    <source>
        <dbReference type="Proteomes" id="UP001600894"/>
    </source>
</evidence>
<comment type="caution">
    <text evidence="1">The sequence shown here is derived from an EMBL/GenBank/DDBJ whole genome shotgun (WGS) entry which is preliminary data.</text>
</comment>
<evidence type="ECO:0008006" key="3">
    <source>
        <dbReference type="Google" id="ProtNLM"/>
    </source>
</evidence>
<accession>A0ABQ0B056</accession>
<dbReference type="EMBL" id="BAABXL010000001">
    <property type="protein sequence ID" value="GAA6269660.1"/>
    <property type="molecule type" value="Genomic_DNA"/>
</dbReference>
<gene>
    <name evidence="1" type="ORF">F130042H8_27200</name>
</gene>
<dbReference type="RefSeq" id="WP_390470426.1">
    <property type="nucleotide sequence ID" value="NZ_BAABXL010000001.1"/>
</dbReference>
<evidence type="ECO:0000313" key="1">
    <source>
        <dbReference type="EMBL" id="GAA6269660.1"/>
    </source>
</evidence>
<name>A0ABQ0B056_9FIRM</name>
<protein>
    <recommendedName>
        <fullName evidence="3">Hemerythrin-like domain-containing protein</fullName>
    </recommendedName>
</protein>
<proteinExistence type="predicted"/>
<dbReference type="Proteomes" id="UP001600894">
    <property type="component" value="Unassembled WGS sequence"/>
</dbReference>
<organism evidence="1 2">
    <name type="scientific">Enterocloster alcoholdehydrogenati</name>
    <dbReference type="NCBI Taxonomy" id="2547410"/>
    <lineage>
        <taxon>Bacteria</taxon>
        <taxon>Bacillati</taxon>
        <taxon>Bacillota</taxon>
        <taxon>Clostridia</taxon>
        <taxon>Lachnospirales</taxon>
        <taxon>Lachnospiraceae</taxon>
        <taxon>Enterocloster</taxon>
    </lineage>
</organism>
<sequence>MLMVSSEENSDYKLTDLDYLIGDHHLQMIKAALPFFDVPQQRAVSVFVKFQELKKTFELFETEEVASMGICSLEQPQSRGSVRDLLKAIRPYANPMEQDLIDMTGAFMEGQTPMEQLRRFLSPEQQSRFETMQMVITALQAMA</sequence>
<keyword evidence="2" id="KW-1185">Reference proteome</keyword>
<reference evidence="1 2" key="1">
    <citation type="submission" date="2024-04" db="EMBL/GenBank/DDBJ databases">
        <title>Defined microbial consortia suppress multidrug-resistant proinflammatory Enterobacteriaceae via ecological control.</title>
        <authorList>
            <person name="Furuichi M."/>
            <person name="Kawaguchi T."/>
            <person name="Pust M."/>
            <person name="Yasuma K."/>
            <person name="Plichta D."/>
            <person name="Hasegawa N."/>
            <person name="Ohya T."/>
            <person name="Bhattarai S."/>
            <person name="Sasajima S."/>
            <person name="Aoto Y."/>
            <person name="Tuganbaev T."/>
            <person name="Yaginuma M."/>
            <person name="Ueda M."/>
            <person name="Okahashi N."/>
            <person name="Amafuji K."/>
            <person name="Kiridooshi Y."/>
            <person name="Sugita K."/>
            <person name="Strazar M."/>
            <person name="Skelly A."/>
            <person name="Suda W."/>
            <person name="Hattori M."/>
            <person name="Nakamoto N."/>
            <person name="Caballero S."/>
            <person name="Norman J."/>
            <person name="Olle B."/>
            <person name="Tanoue T."/>
            <person name="Arita M."/>
            <person name="Bucci V."/>
            <person name="Atarashi K."/>
            <person name="Xavier R."/>
            <person name="Honda K."/>
        </authorList>
    </citation>
    <scope>NUCLEOTIDE SEQUENCE [LARGE SCALE GENOMIC DNA]</scope>
    <source>
        <strain evidence="2">f13</strain>
    </source>
</reference>